<proteinExistence type="predicted"/>
<name>A0A8S5QH11_9CAUD</name>
<feature type="region of interest" description="Disordered" evidence="1">
    <location>
        <begin position="1"/>
        <end position="20"/>
    </location>
</feature>
<dbReference type="EMBL" id="BK015653">
    <property type="protein sequence ID" value="DAE18336.1"/>
    <property type="molecule type" value="Genomic_DNA"/>
</dbReference>
<protein>
    <submittedName>
        <fullName evidence="2">Uncharacterized protein</fullName>
    </submittedName>
</protein>
<organism evidence="2">
    <name type="scientific">Siphoviridae sp. cteHV32</name>
    <dbReference type="NCBI Taxonomy" id="2825588"/>
    <lineage>
        <taxon>Viruses</taxon>
        <taxon>Duplodnaviria</taxon>
        <taxon>Heunggongvirae</taxon>
        <taxon>Uroviricota</taxon>
        <taxon>Caudoviricetes</taxon>
    </lineage>
</organism>
<reference evidence="2" key="1">
    <citation type="journal article" date="2021" name="Proc. Natl. Acad. Sci. U.S.A.">
        <title>A Catalog of Tens of Thousands of Viruses from Human Metagenomes Reveals Hidden Associations with Chronic Diseases.</title>
        <authorList>
            <person name="Tisza M.J."/>
            <person name="Buck C.B."/>
        </authorList>
    </citation>
    <scope>NUCLEOTIDE SEQUENCE</scope>
    <source>
        <strain evidence="2">CteHV32</strain>
    </source>
</reference>
<sequence length="48" mass="5416">MASFASFPSIKQKRADSKTVSRETGHCFNPQINIILKVCSIFCFFCTI</sequence>
<evidence type="ECO:0000313" key="2">
    <source>
        <dbReference type="EMBL" id="DAE18336.1"/>
    </source>
</evidence>
<accession>A0A8S5QH11</accession>
<evidence type="ECO:0000256" key="1">
    <source>
        <dbReference type="SAM" id="MobiDB-lite"/>
    </source>
</evidence>